<keyword evidence="2" id="KW-1185">Reference proteome</keyword>
<comment type="caution">
    <text evidence="1">The sequence shown here is derived from an EMBL/GenBank/DDBJ whole genome shotgun (WGS) entry which is preliminary data.</text>
</comment>
<organism evidence="1 2">
    <name type="scientific">Salinisphaera orenii MK-B5</name>
    <dbReference type="NCBI Taxonomy" id="856730"/>
    <lineage>
        <taxon>Bacteria</taxon>
        <taxon>Pseudomonadati</taxon>
        <taxon>Pseudomonadota</taxon>
        <taxon>Gammaproteobacteria</taxon>
        <taxon>Salinisphaerales</taxon>
        <taxon>Salinisphaeraceae</taxon>
        <taxon>Salinisphaera</taxon>
    </lineage>
</organism>
<name>A0A423PP04_9GAMM</name>
<proteinExistence type="predicted"/>
<dbReference type="InterPro" id="IPR012349">
    <property type="entry name" value="Split_barrel_FMN-bd"/>
</dbReference>
<evidence type="ECO:0000313" key="2">
    <source>
        <dbReference type="Proteomes" id="UP000283993"/>
    </source>
</evidence>
<gene>
    <name evidence="1" type="ORF">SAOR_08830</name>
</gene>
<dbReference type="GO" id="GO:0003677">
    <property type="term" value="F:DNA binding"/>
    <property type="evidence" value="ECO:0007669"/>
    <property type="project" value="UniProtKB-KW"/>
</dbReference>
<sequence>MMQDELNQGRVSELDTGTCRQLLGSHSIGRLAFNADPSPEVLPVNYTVHDAILFRTGEGAKHDAAVSRRAATFEVDGSDAARRSGWSVMVHGTLDIVEVSADALQMLPQPLPGGSRDYLVRLTVERISGRRIPPEAGWALPLHVWRGRDASDLMG</sequence>
<dbReference type="Gene3D" id="2.30.110.10">
    <property type="entry name" value="Electron Transport, Fmn-binding Protein, Chain A"/>
    <property type="match status" value="1"/>
</dbReference>
<dbReference type="AlphaFoldDB" id="A0A423PP04"/>
<dbReference type="SUPFAM" id="SSF50475">
    <property type="entry name" value="FMN-binding split barrel"/>
    <property type="match status" value="1"/>
</dbReference>
<dbReference type="InterPro" id="IPR024747">
    <property type="entry name" value="Pyridox_Oxase-rel"/>
</dbReference>
<dbReference type="RefSeq" id="WP_123631107.1">
    <property type="nucleotide sequence ID" value="NZ_AYKH01000014.1"/>
</dbReference>
<dbReference type="Proteomes" id="UP000283993">
    <property type="component" value="Unassembled WGS sequence"/>
</dbReference>
<accession>A0A423PP04</accession>
<dbReference type="EMBL" id="AYKH01000014">
    <property type="protein sequence ID" value="ROO27261.1"/>
    <property type="molecule type" value="Genomic_DNA"/>
</dbReference>
<evidence type="ECO:0000313" key="1">
    <source>
        <dbReference type="EMBL" id="ROO27261.1"/>
    </source>
</evidence>
<keyword evidence="1" id="KW-0238">DNA-binding</keyword>
<reference evidence="1 2" key="1">
    <citation type="submission" date="2013-10" db="EMBL/GenBank/DDBJ databases">
        <title>Salinisphaera orenii MK-B5 Genome Sequencing.</title>
        <authorList>
            <person name="Lai Q."/>
            <person name="Li C."/>
            <person name="Shao Z."/>
        </authorList>
    </citation>
    <scope>NUCLEOTIDE SEQUENCE [LARGE SCALE GENOMIC DNA]</scope>
    <source>
        <strain evidence="1 2">MK-B5</strain>
    </source>
</reference>
<protein>
    <submittedName>
        <fullName evidence="1">DNA-binding protein</fullName>
    </submittedName>
</protein>
<dbReference type="Pfam" id="PF12900">
    <property type="entry name" value="Pyridox_ox_2"/>
    <property type="match status" value="1"/>
</dbReference>